<dbReference type="AlphaFoldDB" id="A0A2W4WCP0"/>
<dbReference type="EMBL" id="QBML01000006">
    <property type="protein sequence ID" value="PZO42666.1"/>
    <property type="molecule type" value="Genomic_DNA"/>
</dbReference>
<feature type="compositionally biased region" description="Basic and acidic residues" evidence="1">
    <location>
        <begin position="48"/>
        <end position="60"/>
    </location>
</feature>
<sequence length="525" mass="57346">MNLYMLKPRSLKLLLQALPIAIPIALVVSPSVNSEAIAQTTFGQTGQDGDRGRTGRSGRDGQDIKIIVEGKPVTYDLSGTVGEDGEDGTTGRSASSCEQPYRPEYSVVGASGGRGGDGGNGGRGGNGGNATIFYTNIAALQQLEIRNAGGKGGRNGRGEIGGKGCECQETDWRIKYCTLETERRPFNDAKASWEHDSRETRLCGRSSDGFELNFERSYSKVSEYRKDDWLYRRTNKGVTRIDYYTCQRGQDGETSDNGRNGATGIYGKVTLVPRLDIPAEITSDRAAIATAIGKKVGLIKNIWVERSGLSRLLRSTSDVADTYTYLKDTARLFYRFDWAAQETPQALGVDRVEIGATVNVRNETAEIQYQIPGTLEYQVTPDNNLQVVKITGGFDPARVSAFQLQKISGVGTENQLILSDRGNVRELLKDAQIEVQCLSKQSATGVVANDYVKRRSVTFKIPPKFAPSDGAIVNGNTYTLPVGRYCSPWLRADNNAIYEVKINQTTKSGAKYDQALKSEFVVGKN</sequence>
<evidence type="ECO:0000313" key="3">
    <source>
        <dbReference type="Proteomes" id="UP000249467"/>
    </source>
</evidence>
<organism evidence="2 3">
    <name type="scientific">Pseudanabaena frigida</name>
    <dbReference type="NCBI Taxonomy" id="945775"/>
    <lineage>
        <taxon>Bacteria</taxon>
        <taxon>Bacillati</taxon>
        <taxon>Cyanobacteriota</taxon>
        <taxon>Cyanophyceae</taxon>
        <taxon>Pseudanabaenales</taxon>
        <taxon>Pseudanabaenaceae</taxon>
        <taxon>Pseudanabaena</taxon>
    </lineage>
</organism>
<feature type="region of interest" description="Disordered" evidence="1">
    <location>
        <begin position="77"/>
        <end position="99"/>
    </location>
</feature>
<reference evidence="2 3" key="1">
    <citation type="submission" date="2018-04" db="EMBL/GenBank/DDBJ databases">
        <authorList>
            <person name="Go L.Y."/>
            <person name="Mitchell J.A."/>
        </authorList>
    </citation>
    <scope>NUCLEOTIDE SEQUENCE [LARGE SCALE GENOMIC DNA]</scope>
    <source>
        <strain evidence="2">ULC066bin1</strain>
    </source>
</reference>
<comment type="caution">
    <text evidence="2">The sequence shown here is derived from an EMBL/GenBank/DDBJ whole genome shotgun (WGS) entry which is preliminary data.</text>
</comment>
<evidence type="ECO:0000256" key="1">
    <source>
        <dbReference type="SAM" id="MobiDB-lite"/>
    </source>
</evidence>
<accession>A0A2W4WCP0</accession>
<reference evidence="2 3" key="2">
    <citation type="submission" date="2018-06" db="EMBL/GenBank/DDBJ databases">
        <title>Metagenomic assembly of (sub)arctic Cyanobacteria and their associated microbiome from non-axenic cultures.</title>
        <authorList>
            <person name="Baurain D."/>
        </authorList>
    </citation>
    <scope>NUCLEOTIDE SEQUENCE [LARGE SCALE GENOMIC DNA]</scope>
    <source>
        <strain evidence="2">ULC066bin1</strain>
    </source>
</reference>
<gene>
    <name evidence="2" type="ORF">DCF19_06395</name>
</gene>
<dbReference type="Proteomes" id="UP000249467">
    <property type="component" value="Unassembled WGS sequence"/>
</dbReference>
<name>A0A2W4WCP0_9CYAN</name>
<protein>
    <recommendedName>
        <fullName evidence="4">Collagen-like protein</fullName>
    </recommendedName>
</protein>
<feature type="region of interest" description="Disordered" evidence="1">
    <location>
        <begin position="39"/>
        <end position="60"/>
    </location>
</feature>
<proteinExistence type="predicted"/>
<evidence type="ECO:0008006" key="4">
    <source>
        <dbReference type="Google" id="ProtNLM"/>
    </source>
</evidence>
<evidence type="ECO:0000313" key="2">
    <source>
        <dbReference type="EMBL" id="PZO42666.1"/>
    </source>
</evidence>